<reference evidence="9 10" key="1">
    <citation type="journal article" date="2003" name="Proc. Natl. Acad. Sci. U.S.A.">
        <title>Complete genome sequence of the marine planctomycete Pirellula sp. strain 1.</title>
        <authorList>
            <person name="Gloeckner F.O."/>
            <person name="Kube M."/>
            <person name="Bauer M."/>
            <person name="Teeling H."/>
            <person name="Lombardot T."/>
            <person name="Ludwig W."/>
            <person name="Gade D."/>
            <person name="Beck A."/>
            <person name="Borzym K."/>
            <person name="Heitmann K."/>
            <person name="Rabus R."/>
            <person name="Schlesner H."/>
            <person name="Amann R."/>
            <person name="Reinhardt R."/>
        </authorList>
    </citation>
    <scope>NUCLEOTIDE SEQUENCE [LARGE SCALE GENOMIC DNA]</scope>
    <source>
        <strain evidence="10">DSM 10527 / NCIMB 13988 / SH1</strain>
    </source>
</reference>
<accession>Q7UY44</accession>
<dbReference type="CDD" id="cd11304">
    <property type="entry name" value="Cadherin_repeat"/>
    <property type="match status" value="16"/>
</dbReference>
<evidence type="ECO:0000259" key="8">
    <source>
        <dbReference type="PROSITE" id="PS50268"/>
    </source>
</evidence>
<feature type="domain" description="Cadherin" evidence="8">
    <location>
        <begin position="1214"/>
        <end position="1314"/>
    </location>
</feature>
<evidence type="ECO:0000256" key="3">
    <source>
        <dbReference type="ARBA" id="ARBA00022729"/>
    </source>
</evidence>
<organism evidence="9 10">
    <name type="scientific">Rhodopirellula baltica (strain DSM 10527 / NCIMB 13988 / SH1)</name>
    <dbReference type="NCBI Taxonomy" id="243090"/>
    <lineage>
        <taxon>Bacteria</taxon>
        <taxon>Pseudomonadati</taxon>
        <taxon>Planctomycetota</taxon>
        <taxon>Planctomycetia</taxon>
        <taxon>Pirellulales</taxon>
        <taxon>Pirellulaceae</taxon>
        <taxon>Rhodopirellula</taxon>
    </lineage>
</organism>
<feature type="domain" description="Cadherin" evidence="8">
    <location>
        <begin position="1421"/>
        <end position="1514"/>
    </location>
</feature>
<dbReference type="InterPro" id="IPR006644">
    <property type="entry name" value="Cadg"/>
</dbReference>
<dbReference type="GO" id="GO:0005509">
    <property type="term" value="F:calcium ion binding"/>
    <property type="evidence" value="ECO:0007669"/>
    <property type="project" value="InterPro"/>
</dbReference>
<comment type="subcellular location">
    <subcellularLocation>
        <location evidence="1">Membrane</location>
        <topology evidence="1">Single-pass membrane protein</topology>
    </subcellularLocation>
</comment>
<keyword evidence="7" id="KW-0472">Membrane</keyword>
<keyword evidence="3" id="KW-0732">Signal</keyword>
<dbReference type="eggNOG" id="COG2931">
    <property type="taxonomic scope" value="Bacteria"/>
</dbReference>
<dbReference type="InParanoid" id="Q7UY44"/>
<dbReference type="SMART" id="SM00112">
    <property type="entry name" value="CA"/>
    <property type="match status" value="15"/>
</dbReference>
<proteinExistence type="predicted"/>
<dbReference type="SUPFAM" id="SSF49313">
    <property type="entry name" value="Cadherin-like"/>
    <property type="match status" value="16"/>
</dbReference>
<feature type="domain" description="Cadherin" evidence="8">
    <location>
        <begin position="521"/>
        <end position="614"/>
    </location>
</feature>
<sequence>MLFSRPLVEQGLPSMKPAVQRLLARLTSNKSRHSRHKSRYLGSSDRRLKVESLESRRVLAATIASFAPTPSGFTAELSEEISVQKINLYDTEAGAAGAADVTLQGATTGEVRGSLVINGTTVTFIATDGPLAADTYTATLRSASDGFTDLADGELLDGDDNGTAGGNFVTTFTVASPASLVVGLPDIVRGPSQTVQLPVGGSGTELPAGLPIQLSNADGVTSVTMTIQYDPALLDISGVQLGADAPTGSQVEANLDTPGVATITFFSLEAMDAGQADIIDLIATIPEDAPYGSTGSLTISSLDVNAGAMTASADDAIQVVAFPGDVNANRRYDAEDARLVARVGVDLDSGFVVTDATASGETFVPFAAIDPNLLGDVTGQDGLSPLDASDLLRRVVGLSTPNIPDLPDAQAPTNISLSSTTVAENVAVGTSVGTFSTMDPDSGDTHTYALVSGTGDTDNSSFTISGNTLLTAEVFDSSVQDTYTIRVQTTDSTGRTLERVFTLTVTDQNVAPTGISLSDTSIAENEAASTSVGDLSTTDSNTGDTFTYSIVSIDGSTTDTTFAISGNSLVATESLDFETKSSYTVVVRTTDQGGLSFDQTFTINVDDINEAPTAIALSDDSVADDSVSGTVVGSFTTTDVDASDTFTYALVSGTGDTDNASFTIVGNELRTATTIDFDTQSSYSIRIQTTDSGGETFEQVFTIVQSNEGPTAISLSDSTVAENGSAGDTVGTFSSTDPTSGDTFTYTFVTGEGDDDNALFQIDGDELQTAGSLDAETQGTLTIRVRSTDSTGEFTEETFTITVSSVNEAPTTITLSGTHVATGEPSGTTVGTLGTDDPDSGDTITYTLVSGTGDTDNASFTISNGELVTAFAANQQTQSSYSVRVRAQDADGLSTEETFTITITSTNVAPTAIAIDNNDVEENADIGTTVGTLSTTDANTMDSFVYTLVSGTGDTDNASFAIDGNNLVTAASLDFETQSSYSVRIQSTDPFGLSTVETFTITATNVNDAPTAIAIDNSTIAEDTASGTTVGSFTTTDDDASDTFTYALVSGDGDTDNAAFTISGNNLVTATTFDFETQSSYSIRVQTTDSAGATFEQVLTITVTDTNEVPTAISLDNSSISEDAASGTTVGAFSTTDADASDTFTYTLVSGEGDTDNAAFTISGGNLVTATTFDFDTQSSYSIRVQTEDSAGATFEQVLTITITENEANQTPTAISIDNTDIEEHATVGTTVGSLSTTDANASDTFTYALVSGEGDTDNAAFTISGSNLVTATTFDFETQSSYSIRVQTTDSGGATFEQILTLSITDSNDAPTSLAIDNATISEDVASGTVVGALSTTDADAGDTFTYALVSGEGDTDNAAFSIDGSNLVTATTFDFDTQSSYSVRVQSTDSAGATITQVLTITITGTNAVPTAIAIDNDTIAEDVASGTVVGALSTTDADAGDTFTYALVSGDGDTDNAAFTIDGSNLVTATTFDFETQDSYSVRVQTTDSAGATFEQVLTISVTDVNETPTAIAIDNSSVAEDVASGTVVGALSTTDADAGDTFTYALVSGDGDTDNASFTIDGSNLVTATTFDFETQDSYSVRVQTTDSDGATFEQTLTISITDVNEAPTAISISSSVVTEDSTSGTTVGSFSTTDVDASDTFTYTLVAGDGDTDNASFTIDGGNLVTATTLDMDTQSSYSIRVRSTDAGGSFVEQTFTITVTETNSAPTAIALDDATIAENAAIGTVVGALSTTDADVADTFTYSLVSGVGDTDNALFAIDGGNLVTAATFDFETQSSYSVRIQSSDAVGETVSQSFVITVVDINDAPTGLTLPFPAIASGQASGFLVGNLGAEDQDAGDTFTFEFVSGEGDLDNDKFTLVDGALRTAEATDDAIQALYSIRVRVTDSDGLTFEDTADLIVTEENVAPTAILLDATTVADGAASGTTVGTFTATDANDFDEHTFEFVAGEGDTDNASFTIVDGVLTTNFEADASTQSSYSIRVLSTDRYGLAVEEMLTITIETTV</sequence>
<keyword evidence="10" id="KW-1185">Reference proteome</keyword>
<dbReference type="InterPro" id="IPR002126">
    <property type="entry name" value="Cadherin-like_dom"/>
</dbReference>
<gene>
    <name evidence="9" type="ordered locus">RB886</name>
</gene>
<dbReference type="EnsemblBacteria" id="CAD71804">
    <property type="protein sequence ID" value="CAD71804"/>
    <property type="gene ID" value="RB886"/>
</dbReference>
<dbReference type="HOGENOM" id="CLU_233758_0_0_0"/>
<dbReference type="GO" id="GO:0005886">
    <property type="term" value="C:plasma membrane"/>
    <property type="evidence" value="ECO:0000318"/>
    <property type="project" value="GO_Central"/>
</dbReference>
<dbReference type="InterPro" id="IPR011506">
    <property type="entry name" value="Planctomycete_extracellular"/>
</dbReference>
<keyword evidence="2" id="KW-0812">Transmembrane</keyword>
<evidence type="ECO:0000256" key="4">
    <source>
        <dbReference type="ARBA" id="ARBA00022737"/>
    </source>
</evidence>
<dbReference type="Pfam" id="PF00028">
    <property type="entry name" value="Cadherin"/>
    <property type="match status" value="6"/>
</dbReference>
<feature type="domain" description="Cadherin" evidence="8">
    <location>
        <begin position="820"/>
        <end position="912"/>
    </location>
</feature>
<evidence type="ECO:0000256" key="5">
    <source>
        <dbReference type="ARBA" id="ARBA00022837"/>
    </source>
</evidence>
<dbReference type="Proteomes" id="UP000001025">
    <property type="component" value="Chromosome"/>
</dbReference>
<feature type="domain" description="Cadherin" evidence="8">
    <location>
        <begin position="621"/>
        <end position="712"/>
    </location>
</feature>
<feature type="domain" description="Cadherin" evidence="8">
    <location>
        <begin position="1921"/>
        <end position="2005"/>
    </location>
</feature>
<dbReference type="Pfam" id="PF07595">
    <property type="entry name" value="Planc_extracel"/>
    <property type="match status" value="1"/>
</dbReference>
<dbReference type="STRING" id="243090.RB886"/>
<feature type="domain" description="Cadherin" evidence="8">
    <location>
        <begin position="712"/>
        <end position="812"/>
    </location>
</feature>
<feature type="domain" description="Cadherin" evidence="8">
    <location>
        <begin position="414"/>
        <end position="514"/>
    </location>
</feature>
<dbReference type="Gene3D" id="2.60.40.60">
    <property type="entry name" value="Cadherins"/>
    <property type="match status" value="16"/>
</dbReference>
<dbReference type="PROSITE" id="PS50268">
    <property type="entry name" value="CADHERIN_2"/>
    <property type="match status" value="15"/>
</dbReference>
<dbReference type="PANTHER" id="PTHR24027">
    <property type="entry name" value="CADHERIN-23"/>
    <property type="match status" value="1"/>
</dbReference>
<protein>
    <submittedName>
        <fullName evidence="9">Fat protein-possibly involved in cell-cell attachment</fullName>
    </submittedName>
</protein>
<feature type="domain" description="Cadherin" evidence="8">
    <location>
        <begin position="1012"/>
        <end position="1112"/>
    </location>
</feature>
<dbReference type="KEGG" id="rba:RB886"/>
<dbReference type="InterPro" id="IPR039808">
    <property type="entry name" value="Cadherin"/>
</dbReference>
<dbReference type="SMART" id="SM00736">
    <property type="entry name" value="CADG"/>
    <property type="match status" value="11"/>
</dbReference>
<keyword evidence="6" id="KW-1133">Transmembrane helix</keyword>
<evidence type="ECO:0000256" key="2">
    <source>
        <dbReference type="ARBA" id="ARBA00022692"/>
    </source>
</evidence>
<evidence type="ECO:0000256" key="6">
    <source>
        <dbReference type="ARBA" id="ARBA00022989"/>
    </source>
</evidence>
<keyword evidence="5" id="KW-0106">Calcium</keyword>
<feature type="domain" description="Cadherin" evidence="8">
    <location>
        <begin position="1314"/>
        <end position="1414"/>
    </location>
</feature>
<feature type="domain" description="Cadherin" evidence="8">
    <location>
        <begin position="1514"/>
        <end position="1614"/>
    </location>
</feature>
<evidence type="ECO:0000313" key="10">
    <source>
        <dbReference type="Proteomes" id="UP000001025"/>
    </source>
</evidence>
<dbReference type="InterPro" id="IPR015919">
    <property type="entry name" value="Cadherin-like_sf"/>
</dbReference>
<name>Q7UY44_RHOBA</name>
<dbReference type="PRINTS" id="PR00205">
    <property type="entry name" value="CADHERIN"/>
</dbReference>
<dbReference type="GO" id="GO:0007156">
    <property type="term" value="P:homophilic cell adhesion via plasma membrane adhesion molecules"/>
    <property type="evidence" value="ECO:0007669"/>
    <property type="project" value="InterPro"/>
</dbReference>
<dbReference type="PANTHER" id="PTHR24027:SF422">
    <property type="entry name" value="CADHERIN DOMAIN-CONTAINING PROTEIN"/>
    <property type="match status" value="1"/>
</dbReference>
<dbReference type="OrthoDB" id="218711at2"/>
<keyword evidence="4" id="KW-0677">Repeat</keyword>
<feature type="domain" description="Cadherin" evidence="8">
    <location>
        <begin position="1614"/>
        <end position="1714"/>
    </location>
</feature>
<evidence type="ECO:0000313" key="9">
    <source>
        <dbReference type="EMBL" id="CAD71804.1"/>
    </source>
</evidence>
<evidence type="ECO:0000256" key="7">
    <source>
        <dbReference type="ARBA" id="ARBA00023136"/>
    </source>
</evidence>
<evidence type="ECO:0000256" key="1">
    <source>
        <dbReference type="ARBA" id="ARBA00004167"/>
    </source>
</evidence>
<feature type="domain" description="Cadherin" evidence="8">
    <location>
        <begin position="1112"/>
        <end position="1214"/>
    </location>
</feature>
<dbReference type="EMBL" id="BX294134">
    <property type="protein sequence ID" value="CAD71804.1"/>
    <property type="molecule type" value="Genomic_DNA"/>
</dbReference>
<dbReference type="PATRIC" id="fig|243090.15.peg.423"/>
<feature type="domain" description="Cadherin" evidence="8">
    <location>
        <begin position="1714"/>
        <end position="1822"/>
    </location>
</feature>
<feature type="domain" description="Cadherin" evidence="8">
    <location>
        <begin position="920"/>
        <end position="1012"/>
    </location>
</feature>